<evidence type="ECO:0000259" key="6">
    <source>
        <dbReference type="Pfam" id="PF25309"/>
    </source>
</evidence>
<evidence type="ECO:0000256" key="1">
    <source>
        <dbReference type="ARBA" id="ARBA00000632"/>
    </source>
</evidence>
<dbReference type="Gene3D" id="3.20.20.80">
    <property type="entry name" value="Glycosidases"/>
    <property type="match status" value="1"/>
</dbReference>
<proteinExistence type="inferred from homology"/>
<dbReference type="InterPro" id="IPR036365">
    <property type="entry name" value="PGBD-like_sf"/>
</dbReference>
<evidence type="ECO:0000256" key="3">
    <source>
        <dbReference type="ARBA" id="ARBA00012732"/>
    </source>
</evidence>
<dbReference type="InterPro" id="IPR038765">
    <property type="entry name" value="Papain-like_cys_pep_sf"/>
</dbReference>
<evidence type="ECO:0000256" key="5">
    <source>
        <dbReference type="ARBA" id="ARBA00023295"/>
    </source>
</evidence>
<protein>
    <recommendedName>
        <fullName evidence="3">lysozyme</fullName>
        <ecNumber evidence="3">3.2.1.17</ecNumber>
    </recommendedName>
</protein>
<dbReference type="SUPFAM" id="SSF51445">
    <property type="entry name" value="(Trans)glycosidases"/>
    <property type="match status" value="1"/>
</dbReference>
<dbReference type="GO" id="GO:0001897">
    <property type="term" value="P:symbiont-mediated cytolysis of host cell"/>
    <property type="evidence" value="ECO:0007669"/>
    <property type="project" value="UniProtKB-ARBA"/>
</dbReference>
<organism evidence="7">
    <name type="scientific">Siphoviridae sp. ctqBH20</name>
    <dbReference type="NCBI Taxonomy" id="2825680"/>
    <lineage>
        <taxon>Viruses</taxon>
        <taxon>Duplodnaviria</taxon>
        <taxon>Heunggongvirae</taxon>
        <taxon>Uroviricota</taxon>
        <taxon>Caudoviricetes</taxon>
    </lineage>
</organism>
<dbReference type="Gene3D" id="1.10.101.10">
    <property type="entry name" value="PGBD-like superfamily/PGBD"/>
    <property type="match status" value="1"/>
</dbReference>
<dbReference type="InterPro" id="IPR057370">
    <property type="entry name" value="ELLD"/>
</dbReference>
<dbReference type="GO" id="GO:0016052">
    <property type="term" value="P:carbohydrate catabolic process"/>
    <property type="evidence" value="ECO:0007669"/>
    <property type="project" value="TreeGrafter"/>
</dbReference>
<dbReference type="PANTHER" id="PTHR34135">
    <property type="entry name" value="LYSOZYME"/>
    <property type="match status" value="1"/>
</dbReference>
<dbReference type="InterPro" id="IPR018077">
    <property type="entry name" value="Glyco_hydro_fam25_subgr"/>
</dbReference>
<dbReference type="GO" id="GO:0009253">
    <property type="term" value="P:peptidoglycan catabolic process"/>
    <property type="evidence" value="ECO:0007669"/>
    <property type="project" value="InterPro"/>
</dbReference>
<evidence type="ECO:0000313" key="7">
    <source>
        <dbReference type="EMBL" id="DAE16495.1"/>
    </source>
</evidence>
<evidence type="ECO:0000256" key="4">
    <source>
        <dbReference type="ARBA" id="ARBA00022801"/>
    </source>
</evidence>
<evidence type="ECO:0000256" key="2">
    <source>
        <dbReference type="ARBA" id="ARBA00010646"/>
    </source>
</evidence>
<dbReference type="GO" id="GO:0016998">
    <property type="term" value="P:cell wall macromolecule catabolic process"/>
    <property type="evidence" value="ECO:0007669"/>
    <property type="project" value="InterPro"/>
</dbReference>
<keyword evidence="4" id="KW-0378">Hydrolase</keyword>
<dbReference type="CDD" id="cd06414">
    <property type="entry name" value="GH25_LytC-like"/>
    <property type="match status" value="1"/>
</dbReference>
<dbReference type="InterPro" id="IPR002053">
    <property type="entry name" value="Glyco_hydro_25"/>
</dbReference>
<dbReference type="EMBL" id="BK015626">
    <property type="protein sequence ID" value="DAE16495.1"/>
    <property type="molecule type" value="Genomic_DNA"/>
</dbReference>
<feature type="domain" description="Endolysin-like" evidence="6">
    <location>
        <begin position="213"/>
        <end position="312"/>
    </location>
</feature>
<sequence>MEIKGIDVSAYQGKIDWETVADYGMGFAILRITEKGNKTDSTFEQNYKGCTQHGIPVGVYKYSYAKSPAQAEQEAESVLKVLNKRRLNFPVFLDLEWSEQRKLGSAAVEKIALAFLNKTQAAGYQGGIYCNLDWYQNVLTKALKKYDCWIARYPANDNGTLQERLRPEVGVGWQYSSKATIPGIGTKVDRNVFYKNYTEGEGEPMSKIEKAVQQMETWAKDNSHGYDQIYRWGEKGDYDCSAAVIQACQNAGIPVKTGGATYTGNMLKVFTKNGFEVITHEVNLKTGAGLVRGDVLLNTSHHTAMYCGNGKEVEASINEKGTATGGKPGDQTGREFLIRSYRNYPWTHVLRYTKDGTTGNTDTQTGGHYMFEPKTVKKGDNGLSVLLLQEILIARGFKGKDGKPLTLDRAAGTNTIHALTQYQKSRKGVLEADGICGDKTWRDLIAL</sequence>
<dbReference type="Pfam" id="PF01183">
    <property type="entry name" value="Glyco_hydro_25"/>
    <property type="match status" value="1"/>
</dbReference>
<reference evidence="7" key="1">
    <citation type="journal article" date="2021" name="Proc. Natl. Acad. Sci. U.S.A.">
        <title>A Catalog of Tens of Thousands of Viruses from Human Metagenomes Reveals Hidden Associations with Chronic Diseases.</title>
        <authorList>
            <person name="Tisza M.J."/>
            <person name="Buck C.B."/>
        </authorList>
    </citation>
    <scope>NUCLEOTIDE SEQUENCE</scope>
    <source>
        <strain evidence="7">CtqBH20</strain>
    </source>
</reference>
<dbReference type="EC" id="3.2.1.17" evidence="3"/>
<dbReference type="Pfam" id="PF25309">
    <property type="entry name" value="ELLD"/>
    <property type="match status" value="2"/>
</dbReference>
<accession>A0A8S5QAY3</accession>
<dbReference type="PANTHER" id="PTHR34135:SF2">
    <property type="entry name" value="LYSOZYME"/>
    <property type="match status" value="1"/>
</dbReference>
<dbReference type="InterPro" id="IPR017853">
    <property type="entry name" value="GH"/>
</dbReference>
<comment type="similarity">
    <text evidence="2">Belongs to the glycosyl hydrolase 25 family.</text>
</comment>
<dbReference type="SUPFAM" id="SSF47090">
    <property type="entry name" value="PGBD-like"/>
    <property type="match status" value="1"/>
</dbReference>
<dbReference type="SUPFAM" id="SSF54001">
    <property type="entry name" value="Cysteine proteinases"/>
    <property type="match status" value="1"/>
</dbReference>
<dbReference type="Gene3D" id="3.90.1720.10">
    <property type="entry name" value="endopeptidase domain like (from Nostoc punctiforme)"/>
    <property type="match status" value="1"/>
</dbReference>
<comment type="catalytic activity">
    <reaction evidence="1">
        <text>Hydrolysis of (1-&gt;4)-beta-linkages between N-acetylmuramic acid and N-acetyl-D-glucosamine residues in a peptidoglycan and between N-acetyl-D-glucosamine residues in chitodextrins.</text>
        <dbReference type="EC" id="3.2.1.17"/>
    </reaction>
</comment>
<feature type="domain" description="Endolysin-like" evidence="6">
    <location>
        <begin position="314"/>
        <end position="355"/>
    </location>
</feature>
<dbReference type="InterPro" id="IPR036366">
    <property type="entry name" value="PGBDSf"/>
</dbReference>
<name>A0A8S5QAY3_9CAUD</name>
<dbReference type="PROSITE" id="PS51904">
    <property type="entry name" value="GLYCOSYL_HYDROL_F25_2"/>
    <property type="match status" value="1"/>
</dbReference>
<dbReference type="SMART" id="SM00641">
    <property type="entry name" value="Glyco_25"/>
    <property type="match status" value="1"/>
</dbReference>
<dbReference type="GO" id="GO:0003796">
    <property type="term" value="F:lysozyme activity"/>
    <property type="evidence" value="ECO:0007669"/>
    <property type="project" value="UniProtKB-EC"/>
</dbReference>
<keyword evidence="5" id="KW-0326">Glycosidase</keyword>